<organism evidence="2 3">
    <name type="scientific">Corynebacterium parakroppenstedtii</name>
    <dbReference type="NCBI Taxonomy" id="2828363"/>
    <lineage>
        <taxon>Bacteria</taxon>
        <taxon>Bacillati</taxon>
        <taxon>Actinomycetota</taxon>
        <taxon>Actinomycetes</taxon>
        <taxon>Mycobacteriales</taxon>
        <taxon>Corynebacteriaceae</taxon>
        <taxon>Corynebacterium</taxon>
    </lineage>
</organism>
<evidence type="ECO:0008006" key="4">
    <source>
        <dbReference type="Google" id="ProtNLM"/>
    </source>
</evidence>
<accession>A0ABS9HLI7</accession>
<evidence type="ECO:0000313" key="3">
    <source>
        <dbReference type="Proteomes" id="UP001200604"/>
    </source>
</evidence>
<gene>
    <name evidence="2" type="ORF">L3H44_09715</name>
</gene>
<name>A0ABS9HLI7_9CORY</name>
<evidence type="ECO:0000256" key="1">
    <source>
        <dbReference type="SAM" id="MobiDB-lite"/>
    </source>
</evidence>
<reference evidence="2 3" key="1">
    <citation type="submission" date="2022-01" db="EMBL/GenBank/DDBJ databases">
        <title>Identification and Characterization of Corynebacterium sp.</title>
        <authorList>
            <person name="Luo Q."/>
            <person name="Qu P."/>
            <person name="Chen Q."/>
        </authorList>
    </citation>
    <scope>NUCLEOTIDE SEQUENCE [LARGE SCALE GENOMIC DNA]</scope>
    <source>
        <strain evidence="2 3">MC-12</strain>
    </source>
</reference>
<dbReference type="GeneID" id="92727536"/>
<proteinExistence type="predicted"/>
<feature type="region of interest" description="Disordered" evidence="1">
    <location>
        <begin position="253"/>
        <end position="274"/>
    </location>
</feature>
<dbReference type="EMBL" id="JAKJKU010000004">
    <property type="protein sequence ID" value="MCF6774677.1"/>
    <property type="molecule type" value="Genomic_DNA"/>
</dbReference>
<evidence type="ECO:0000313" key="2">
    <source>
        <dbReference type="EMBL" id="MCF6774677.1"/>
    </source>
</evidence>
<dbReference type="Proteomes" id="UP001200604">
    <property type="component" value="Unassembled WGS sequence"/>
</dbReference>
<sequence>MHTPHLFQQRRVIVLHPVGDKLHILVNPVNNTQKSGELSHRSMGPNSFLSTELHSVRWPSISNPLTNMGRKELWVNDTAVTPEEVASDALHPIKELLSVTNKDVICMIHPTDWDRETISTLDTSLRNAGITSTRIVHVSRATCLLYAPGNDLGSQTTISDRSYAGPTLIYTHKNYAEVTFTEEKIPDTTSEKLNDAHPLGTRKNNNSSLFLPTSTISGPFSSFTDLKKELPKATLVITGGDPSAKEEFLTVSHLNSSPTPSQRNDNLENSQTNTVTSTKYLRHVDDNQMLEGALRYLYARKLVDKPSKQLPVIGRSSNFKRLAAGLLSILATFGGVMTLMSFKKATGPDRAERISTENPYSIFQNSTQKLDCRMIYQQLPLDIAARSHVATSFENIQQANENTKDRNCSFFHVDDGFNDHYGGRPLLVTGGDHSVVSSIKNGKLTEDKDYGDFYGWHQRKISMPDADAPAIFSEHGDNSHGYLRFVTAMNAQNTDVLGIHRTAIRGFARLGGHAKVSQGGVGPVLHDGAFNLDTFLQRTGLAWSAENNLWPLIPDNEELSYPHLSGKPGKTYEFISFDLVAKPEEALTLITTGAPVTRGGNQVDTPGLAGWTESWDSSRVTPRDGRNIPPHSTFNLSYCISSKQCLTISKLTPSETSGSDRNLDQIRQSMIPIAVAFQKTFDSQKSEP</sequence>
<dbReference type="RefSeq" id="WP_221914854.1">
    <property type="nucleotide sequence ID" value="NZ_JAGSOA010000003.1"/>
</dbReference>
<comment type="caution">
    <text evidence="2">The sequence shown here is derived from an EMBL/GenBank/DDBJ whole genome shotgun (WGS) entry which is preliminary data.</text>
</comment>
<protein>
    <recommendedName>
        <fullName evidence="4">Tat pathway signal sequence domain protein</fullName>
    </recommendedName>
</protein>
<keyword evidence="3" id="KW-1185">Reference proteome</keyword>